<proteinExistence type="predicted"/>
<dbReference type="EMBL" id="JAWDGP010000307">
    <property type="protein sequence ID" value="KAK3801514.1"/>
    <property type="molecule type" value="Genomic_DNA"/>
</dbReference>
<dbReference type="Proteomes" id="UP001283361">
    <property type="component" value="Unassembled WGS sequence"/>
</dbReference>
<organism evidence="1 2">
    <name type="scientific">Elysia crispata</name>
    <name type="common">lettuce slug</name>
    <dbReference type="NCBI Taxonomy" id="231223"/>
    <lineage>
        <taxon>Eukaryota</taxon>
        <taxon>Metazoa</taxon>
        <taxon>Spiralia</taxon>
        <taxon>Lophotrochozoa</taxon>
        <taxon>Mollusca</taxon>
        <taxon>Gastropoda</taxon>
        <taxon>Heterobranchia</taxon>
        <taxon>Euthyneura</taxon>
        <taxon>Panpulmonata</taxon>
        <taxon>Sacoglossa</taxon>
        <taxon>Placobranchoidea</taxon>
        <taxon>Plakobranchidae</taxon>
        <taxon>Elysia</taxon>
    </lineage>
</organism>
<reference evidence="1" key="1">
    <citation type="journal article" date="2023" name="G3 (Bethesda)">
        <title>A reference genome for the long-term kleptoplast-retaining sea slug Elysia crispata morphotype clarki.</title>
        <authorList>
            <person name="Eastman K.E."/>
            <person name="Pendleton A.L."/>
            <person name="Shaikh M.A."/>
            <person name="Suttiyut T."/>
            <person name="Ogas R."/>
            <person name="Tomko P."/>
            <person name="Gavelis G."/>
            <person name="Widhalm J.R."/>
            <person name="Wisecaver J.H."/>
        </authorList>
    </citation>
    <scope>NUCLEOTIDE SEQUENCE</scope>
    <source>
        <strain evidence="1">ECLA1</strain>
    </source>
</reference>
<sequence>MNTSSYNFMSRIYLVKLKYLDYGLQKELSGIGTLQNPETADLEAAMVAPDRACAVTSGASPGDQGGVTDFRITRGSNSSSSVLLSLSLLQ</sequence>
<accession>A0AAE1B8R1</accession>
<evidence type="ECO:0000313" key="2">
    <source>
        <dbReference type="Proteomes" id="UP001283361"/>
    </source>
</evidence>
<name>A0AAE1B8R1_9GAST</name>
<gene>
    <name evidence="1" type="ORF">RRG08_020972</name>
</gene>
<keyword evidence="2" id="KW-1185">Reference proteome</keyword>
<comment type="caution">
    <text evidence="1">The sequence shown here is derived from an EMBL/GenBank/DDBJ whole genome shotgun (WGS) entry which is preliminary data.</text>
</comment>
<protein>
    <submittedName>
        <fullName evidence="1">Uncharacterized protein</fullName>
    </submittedName>
</protein>
<evidence type="ECO:0000313" key="1">
    <source>
        <dbReference type="EMBL" id="KAK3801514.1"/>
    </source>
</evidence>
<dbReference type="AlphaFoldDB" id="A0AAE1B8R1"/>